<feature type="domain" description="Transposase IS4-like" evidence="1">
    <location>
        <begin position="18"/>
        <end position="149"/>
    </location>
</feature>
<protein>
    <recommendedName>
        <fullName evidence="1">Transposase IS4-like domain-containing protein</fullName>
    </recommendedName>
</protein>
<comment type="caution">
    <text evidence="2">The sequence shown here is derived from an EMBL/GenBank/DDBJ whole genome shotgun (WGS) entry which is preliminary data.</text>
</comment>
<dbReference type="GO" id="GO:0003677">
    <property type="term" value="F:DNA binding"/>
    <property type="evidence" value="ECO:0007669"/>
    <property type="project" value="InterPro"/>
</dbReference>
<name>E5Y871_BILW3</name>
<dbReference type="AlphaFoldDB" id="E5Y871"/>
<organism evidence="2 3">
    <name type="scientific">Bilophila wadsworthia (strain 3_1_6)</name>
    <dbReference type="NCBI Taxonomy" id="563192"/>
    <lineage>
        <taxon>Bacteria</taxon>
        <taxon>Pseudomonadati</taxon>
        <taxon>Thermodesulfobacteriota</taxon>
        <taxon>Desulfovibrionia</taxon>
        <taxon>Desulfovibrionales</taxon>
        <taxon>Desulfovibrionaceae</taxon>
        <taxon>Bilophila</taxon>
    </lineage>
</organism>
<gene>
    <name evidence="2" type="ORF">HMPREF0179_02386</name>
</gene>
<dbReference type="InterPro" id="IPR002559">
    <property type="entry name" value="Transposase_11"/>
</dbReference>
<dbReference type="STRING" id="563192.HMPREF0179_02386"/>
<evidence type="ECO:0000313" key="2">
    <source>
        <dbReference type="EMBL" id="EFV43802.2"/>
    </source>
</evidence>
<dbReference type="Pfam" id="PF01609">
    <property type="entry name" value="DDE_Tnp_1"/>
    <property type="match status" value="1"/>
</dbReference>
<dbReference type="HOGENOM" id="CLU_055261_1_4_7"/>
<reference evidence="2 3" key="2">
    <citation type="submission" date="2013-04" db="EMBL/GenBank/DDBJ databases">
        <title>The Genome Sequence of Bilophila wadsworthia 3_1_6.</title>
        <authorList>
            <consortium name="The Broad Institute Genomics Platform"/>
            <person name="Earl A."/>
            <person name="Ward D."/>
            <person name="Feldgarden M."/>
            <person name="Gevers D."/>
            <person name="Sibley C."/>
            <person name="Strauss J."/>
            <person name="Allen-Vercoe E."/>
            <person name="Walker B."/>
            <person name="Young S."/>
            <person name="Zeng Q."/>
            <person name="Gargeya S."/>
            <person name="Fitzgerald M."/>
            <person name="Haas B."/>
            <person name="Abouelleil A."/>
            <person name="Allen A.W."/>
            <person name="Alvarado L."/>
            <person name="Arachchi H.M."/>
            <person name="Berlin A.M."/>
            <person name="Chapman S.B."/>
            <person name="Gainer-Dewar J."/>
            <person name="Goldberg J."/>
            <person name="Griggs A."/>
            <person name="Gujja S."/>
            <person name="Hansen M."/>
            <person name="Howarth C."/>
            <person name="Imamovic A."/>
            <person name="Ireland A."/>
            <person name="Larimer J."/>
            <person name="McCowan C."/>
            <person name="Murphy C."/>
            <person name="Pearson M."/>
            <person name="Poon T.W."/>
            <person name="Priest M."/>
            <person name="Roberts A."/>
            <person name="Saif S."/>
            <person name="Shea T."/>
            <person name="Sisk P."/>
            <person name="Sykes S."/>
            <person name="Wortman J."/>
            <person name="Nusbaum C."/>
            <person name="Birren B."/>
        </authorList>
    </citation>
    <scope>NUCLEOTIDE SEQUENCE [LARGE SCALE GENOMIC DNA]</scope>
    <source>
        <strain evidence="2 3">3_1_6</strain>
    </source>
</reference>
<dbReference type="EMBL" id="ADCP02000001">
    <property type="protein sequence ID" value="EFV43802.2"/>
    <property type="molecule type" value="Genomic_DNA"/>
</dbReference>
<dbReference type="PANTHER" id="PTHR30007:SF1">
    <property type="entry name" value="BLR1914 PROTEIN"/>
    <property type="match status" value="1"/>
</dbReference>
<dbReference type="GO" id="GO:0006313">
    <property type="term" value="P:DNA transposition"/>
    <property type="evidence" value="ECO:0007669"/>
    <property type="project" value="InterPro"/>
</dbReference>
<reference evidence="2 3" key="1">
    <citation type="submission" date="2010-10" db="EMBL/GenBank/DDBJ databases">
        <authorList>
            <consortium name="The Broad Institute Genome Sequencing Platform"/>
            <person name="Ward D."/>
            <person name="Earl A."/>
            <person name="Feldgarden M."/>
            <person name="Young S.K."/>
            <person name="Gargeya S."/>
            <person name="Zeng Q."/>
            <person name="Alvarado L."/>
            <person name="Berlin A."/>
            <person name="Bochicchio J."/>
            <person name="Chapman S.B."/>
            <person name="Chen Z."/>
            <person name="Freedman E."/>
            <person name="Gellesch M."/>
            <person name="Goldberg J."/>
            <person name="Griggs A."/>
            <person name="Gujja S."/>
            <person name="Heilman E."/>
            <person name="Heiman D."/>
            <person name="Howarth C."/>
            <person name="Mehta T."/>
            <person name="Neiman D."/>
            <person name="Pearson M."/>
            <person name="Roberts A."/>
            <person name="Saif S."/>
            <person name="Shea T."/>
            <person name="Shenoy N."/>
            <person name="Sisk P."/>
            <person name="Stolte C."/>
            <person name="Sykes S."/>
            <person name="White J."/>
            <person name="Yandava C."/>
            <person name="Allen-Vercoe E."/>
            <person name="Sibley C."/>
            <person name="Ambrose C.E."/>
            <person name="Strauss J."/>
            <person name="Daigneault M."/>
            <person name="Haas B."/>
            <person name="Nusbaum C."/>
            <person name="Birren B."/>
        </authorList>
    </citation>
    <scope>NUCLEOTIDE SEQUENCE [LARGE SCALE GENOMIC DNA]</scope>
    <source>
        <strain evidence="2 3">3_1_6</strain>
    </source>
</reference>
<dbReference type="GO" id="GO:0004803">
    <property type="term" value="F:transposase activity"/>
    <property type="evidence" value="ECO:0007669"/>
    <property type="project" value="InterPro"/>
</dbReference>
<dbReference type="eggNOG" id="COG3293">
    <property type="taxonomic scope" value="Bacteria"/>
</dbReference>
<evidence type="ECO:0000259" key="1">
    <source>
        <dbReference type="Pfam" id="PF01609"/>
    </source>
</evidence>
<proteinExistence type="predicted"/>
<sequence length="161" mass="18373">MLALAEDLRERGKRDLREAFIDGTFVPAKKGGRTVGKTKRGKGTKIMAVADAAVFPLALHVASASPHKVTVVEDTLDCTFTNELPGSLIDNKAYDSDALDARLEEAWGIEVIVPNRKKRAKTQDDRPLLRYRRRWKVERLFAWLQNFCRLVVIYEFHEKTF</sequence>
<dbReference type="Proteomes" id="UP000006034">
    <property type="component" value="Unassembled WGS sequence"/>
</dbReference>
<evidence type="ECO:0000313" key="3">
    <source>
        <dbReference type="Proteomes" id="UP000006034"/>
    </source>
</evidence>
<dbReference type="PANTHER" id="PTHR30007">
    <property type="entry name" value="PHP DOMAIN PROTEIN"/>
    <property type="match status" value="1"/>
</dbReference>
<keyword evidence="3" id="KW-1185">Reference proteome</keyword>
<accession>E5Y871</accession>